<keyword evidence="6" id="KW-1185">Reference proteome</keyword>
<evidence type="ECO:0000313" key="5">
    <source>
        <dbReference type="EMBL" id="CAJ0819157.1"/>
    </source>
</evidence>
<dbReference type="PANTHER" id="PTHR34819:SF3">
    <property type="entry name" value="CELL SURFACE PROTEIN"/>
    <property type="match status" value="1"/>
</dbReference>
<feature type="domain" description="DUF11" evidence="2">
    <location>
        <begin position="1428"/>
        <end position="1532"/>
    </location>
</feature>
<dbReference type="NCBIfam" id="TIGR01451">
    <property type="entry name" value="B_ant_repeat"/>
    <property type="match status" value="3"/>
</dbReference>
<protein>
    <recommendedName>
        <fullName evidence="7">DUF11 domain-containing protein</fullName>
    </recommendedName>
</protein>
<feature type="region of interest" description="Disordered" evidence="1">
    <location>
        <begin position="652"/>
        <end position="679"/>
    </location>
</feature>
<dbReference type="PANTHER" id="PTHR34819">
    <property type="entry name" value="LARGE CYSTEINE-RICH PERIPLASMIC PROTEIN OMCB"/>
    <property type="match status" value="1"/>
</dbReference>
<dbReference type="InterPro" id="IPR013783">
    <property type="entry name" value="Ig-like_fold"/>
</dbReference>
<evidence type="ECO:0000259" key="2">
    <source>
        <dbReference type="Pfam" id="PF01345"/>
    </source>
</evidence>
<dbReference type="RefSeq" id="WP_316682024.1">
    <property type="nucleotide sequence ID" value="NZ_CATZLL010000013.1"/>
</dbReference>
<evidence type="ECO:0000313" key="6">
    <source>
        <dbReference type="Proteomes" id="UP001189757"/>
    </source>
</evidence>
<dbReference type="Proteomes" id="UP001189757">
    <property type="component" value="Unassembled WGS sequence"/>
</dbReference>
<gene>
    <name evidence="5" type="ORF">LMG18101_03853</name>
</gene>
<dbReference type="Gene3D" id="2.60.40.740">
    <property type="match status" value="1"/>
</dbReference>
<dbReference type="InterPro" id="IPR048834">
    <property type="entry name" value="SpaA_pre-album"/>
</dbReference>
<evidence type="ECO:0008006" key="7">
    <source>
        <dbReference type="Google" id="ProtNLM"/>
    </source>
</evidence>
<feature type="domain" description="DUF11" evidence="2">
    <location>
        <begin position="358"/>
        <end position="494"/>
    </location>
</feature>
<dbReference type="Pfam" id="PF01345">
    <property type="entry name" value="DUF11"/>
    <property type="match status" value="2"/>
</dbReference>
<dbReference type="Pfam" id="PF20674">
    <property type="entry name" value="SpaA_3"/>
    <property type="match status" value="1"/>
</dbReference>
<feature type="region of interest" description="Disordered" evidence="1">
    <location>
        <begin position="1148"/>
        <end position="1181"/>
    </location>
</feature>
<dbReference type="InterPro" id="IPR051172">
    <property type="entry name" value="Chlamydia_OmcB"/>
</dbReference>
<evidence type="ECO:0000256" key="1">
    <source>
        <dbReference type="SAM" id="MobiDB-lite"/>
    </source>
</evidence>
<evidence type="ECO:0000259" key="3">
    <source>
        <dbReference type="Pfam" id="PF20674"/>
    </source>
</evidence>
<name>A0ABN9JNT5_9RALS</name>
<organism evidence="5 6">
    <name type="scientific">Ralstonia flaminis</name>
    <dbReference type="NCBI Taxonomy" id="3058597"/>
    <lineage>
        <taxon>Bacteria</taxon>
        <taxon>Pseudomonadati</taxon>
        <taxon>Pseudomonadota</taxon>
        <taxon>Betaproteobacteria</taxon>
        <taxon>Burkholderiales</taxon>
        <taxon>Burkholderiaceae</taxon>
        <taxon>Ralstonia</taxon>
    </lineage>
</organism>
<dbReference type="Pfam" id="PF24346">
    <property type="entry name" value="DUF7507"/>
    <property type="match status" value="1"/>
</dbReference>
<feature type="domain" description="DUF7507" evidence="4">
    <location>
        <begin position="500"/>
        <end position="607"/>
    </location>
</feature>
<sequence length="1819" mass="183213">MADPNSKGVHVDEICWLQLDGVSLTADGSTPLTFDLPDGSTMTLTAVVSNVGTSSGLSGVQAPSWTGSQFSGTSGYYTIYTPNKAALYTNNGGVANHTTVTLQDIHIYNPAGQEATNSFEMVLADGESTNTGENLDFGVVSGGSTLHQVEWLGASPSNNLTYGMPGVTPGVSATPASACIGMVDCVRLVGKSGTANAAVFSTTRTGSPFTVMGQVHTNGSSLQGMAFGVRWGGVRLRKALPSGRLDPSDQFTYRVLNARGNEIINTSTSGTGTGNYPYISGQAVMPGNVLTLIEQMAPGSRYTLAQYDRTIACTNGNAASSTVLPSGSFDPANPPTLNLQQLADRVDCTLTNIPRVVDLGITKAAPATVQAGQPMTYTLTIANTGAYPATGATFKDTMPVGITGVTAGNVSCGNPTGGAICGALGTSVTGSDAAGYVIAGAVQSLPAGSSVQITINVNAPGAAGNISNTATVQLAATDTTVAEPATGNNSATVSTTVQGTPAMSVTKTASLNDANGNGKADVGETILYSITAVNSGSIVLTGLTVSDPKAGGTALACTPTTINPGASANCGSFTYTVTQADVDAGVPIHNVATVTATPSGGGGPVTSTGVVDTPIGDPKIAANNDNYTVPSGAAGGSLGSVLVNDTLGSTVGPTSGTGKGNVTLTWGTTTPTPSTGGFTLNPDGTITVKPGTPAGTYKIPYTVCDAVHPTNCAAATATIVVGAAPIAASNDSYTGIDGTAGNSSVGNVLDNDTLSGAKATTGTVNISVTSPSSNPKAALDPNTGLVSVAPGTPAGTYTIGYQICEKLNPTNCASATATVTVAPGKIIASNDTYTGTNGATGNPQVGNVLDNDTLNGTKVTPGTVNVSVTTPSSNPKVTLDPTTGVVSVAPGTPAGTYTIGYQICEKLNPANCANATASVTVVTGPITAGSDSYTGIDGNAGNGSVGNVLDNDTLNGSKATTGTVNISVTSPSSNPKVTLDPTTGVVSVAPGTPAGTYTIGYQICEKLNPTNCANTTATVTVAPGKIIAGNDTYTGIDGNAGNSNVGNALDNDTLNGTKVTPGTVNVSVTTPSSNPKVTLDPNTGLVSVAPGTPAGTYTIGYQICEKLNPTNCATATETVTVVPGKIVANNDTYTGIDGNRGNSSVGNVLDNDTLNGTKTAPGTVNLSVTSPSSNPKVSLDPNTGVVSVAPGTPAGTYTIGYQICEKLNAGNCANATATVTVAPGKIAAGNDSYTGVDGSGGNPQVGNVLDNDTLNGAKATPGNVNVNVSTPSSNPKVSLDPNTGLVSVAPGTPAGTYTIGYQICEKLNPANCATASISVTVTSQPLQATDDDYRQAPVNGATGGPIGIILGNDTQGGKPIANPANINLTLLDNGGLPGLSLRPDGTVMVPPGTPGGSYTLRYRICDRMAPTNCSDAAIRFAVSDDALLRVNKQAAPQKVNVGDVVRYTLTVQNPSKTDIHGAVLVDTPPVGFSLIASSLTVTGGNGNSRLVGSSPIRVEGIDLSAGASMTVVYMLRVGPGASARGEYVNTALLLLNGMRVSNQAQATVRRDADPLFEETRVFGTVFDDRNGDGWQASANATSLRVQGGFNPDAYVPGSTTVDRGDGPRPEADASAPLLHGISLGSLSGRLSMAQPVNKHRIVISQRLREAAFTDDFTLTTAEGSKVRLYADGRTESTPSGDVAKQLSSQALSVERQVTKEDGGTLRVDYIIVNSGLEERGIPGVRIATVEGNIIETDAYGRYHLEGIDVANIARGRNFIMKVDPATLPPRSEFTTANPLVKRITQGVPARFDFGVRLPTAVPAQAGAAVQGNGGKEGQQ</sequence>
<reference evidence="5 6" key="1">
    <citation type="submission" date="2023-07" db="EMBL/GenBank/DDBJ databases">
        <authorList>
            <person name="Peeters C."/>
        </authorList>
    </citation>
    <scope>NUCLEOTIDE SEQUENCE [LARGE SCALE GENOMIC DNA]</scope>
    <source>
        <strain evidence="5 6">LMG 18101</strain>
    </source>
</reference>
<comment type="caution">
    <text evidence="5">The sequence shown here is derived from an EMBL/GenBank/DDBJ whole genome shotgun (WGS) entry which is preliminary data.</text>
</comment>
<feature type="compositionally biased region" description="Polar residues" evidence="1">
    <location>
        <begin position="652"/>
        <end position="662"/>
    </location>
</feature>
<evidence type="ECO:0000259" key="4">
    <source>
        <dbReference type="Pfam" id="PF24346"/>
    </source>
</evidence>
<feature type="domain" description="SpaA-like prealbumin fold" evidence="3">
    <location>
        <begin position="234"/>
        <end position="354"/>
    </location>
</feature>
<dbReference type="Gene3D" id="2.60.40.10">
    <property type="entry name" value="Immunoglobulins"/>
    <property type="match status" value="1"/>
</dbReference>
<dbReference type="InterPro" id="IPR001434">
    <property type="entry name" value="OmcB-like_DUF11"/>
</dbReference>
<proteinExistence type="predicted"/>
<dbReference type="InterPro" id="IPR047589">
    <property type="entry name" value="DUF11_rpt"/>
</dbReference>
<feature type="compositionally biased region" description="Low complexity" evidence="1">
    <location>
        <begin position="663"/>
        <end position="679"/>
    </location>
</feature>
<dbReference type="EMBL" id="CATZLL010000013">
    <property type="protein sequence ID" value="CAJ0819157.1"/>
    <property type="molecule type" value="Genomic_DNA"/>
</dbReference>
<accession>A0ABN9JNT5</accession>
<dbReference type="InterPro" id="IPR055354">
    <property type="entry name" value="DUF7507"/>
</dbReference>